<keyword evidence="1 3" id="KW-0413">Isomerase</keyword>
<sequence length="323" mass="36488">MAAAGISVAANSKLYAGGNSGRLQELKTSDSIEQESFKFSVFSKVFHWLPVPKMANRLATMGFDGIDLTVRPKGHVLPERVEEDLPKAIEAAKKAGINIYSIVTSINNADDPLTEKILKTASSLGIGHYRMDWLYYDDAKSIEQNLVAIQTVMSKLAVMNEKYKIRGEYQNHSGKYTPQSYFGSSIWDLYSVLNKINSPWLGSQYDIMHATVEGAYSWETDFKLLNPYIYSIAVKDYFWKKEQGKWVPEVVPIGEGMIDFDKYFGLIKQFKIKCPVSIHYEYPLGGAEKGDRTITMKSEDILSAIEKDLITLKSKFRNANLIE</sequence>
<keyword evidence="4" id="KW-1185">Reference proteome</keyword>
<dbReference type="InterPro" id="IPR036237">
    <property type="entry name" value="Xyl_isomerase-like_sf"/>
</dbReference>
<evidence type="ECO:0000256" key="1">
    <source>
        <dbReference type="ARBA" id="ARBA00023235"/>
    </source>
</evidence>
<evidence type="ECO:0000313" key="4">
    <source>
        <dbReference type="Proteomes" id="UP001193389"/>
    </source>
</evidence>
<gene>
    <name evidence="3" type="ORF">AQPE_4436</name>
</gene>
<dbReference type="Pfam" id="PF01261">
    <property type="entry name" value="AP_endonuc_2"/>
    <property type="match status" value="1"/>
</dbReference>
<dbReference type="InterPro" id="IPR013022">
    <property type="entry name" value="Xyl_isomerase-like_TIM-brl"/>
</dbReference>
<dbReference type="InterPro" id="IPR050417">
    <property type="entry name" value="Sugar_Epim/Isomerase"/>
</dbReference>
<evidence type="ECO:0000259" key="2">
    <source>
        <dbReference type="Pfam" id="PF01261"/>
    </source>
</evidence>
<dbReference type="KEGG" id="anf:AQPE_4436"/>
<dbReference type="Proteomes" id="UP001193389">
    <property type="component" value="Chromosome"/>
</dbReference>
<dbReference type="PANTHER" id="PTHR43489:SF7">
    <property type="entry name" value="3-DEHYDRO-D-GULOSIDE 4-EPIMERASE-RELATED"/>
    <property type="match status" value="1"/>
</dbReference>
<feature type="domain" description="Xylose isomerase-like TIM barrel" evidence="2">
    <location>
        <begin position="57"/>
        <end position="283"/>
    </location>
</feature>
<dbReference type="EMBL" id="AP018694">
    <property type="protein sequence ID" value="BBE20245.1"/>
    <property type="molecule type" value="Genomic_DNA"/>
</dbReference>
<protein>
    <submittedName>
        <fullName evidence="3">Xylose isomerase domain protein TIM barrel</fullName>
    </submittedName>
</protein>
<name>A0A5K7SFI2_9BACT</name>
<accession>A0A5K7SFI2</accession>
<dbReference type="Gene3D" id="3.20.20.150">
    <property type="entry name" value="Divalent-metal-dependent TIM barrel enzymes"/>
    <property type="match status" value="1"/>
</dbReference>
<dbReference type="AlphaFoldDB" id="A0A5K7SFI2"/>
<dbReference type="PANTHER" id="PTHR43489">
    <property type="entry name" value="ISOMERASE"/>
    <property type="match status" value="1"/>
</dbReference>
<organism evidence="3 4">
    <name type="scientific">Aquipluma nitroreducens</name>
    <dbReference type="NCBI Taxonomy" id="2010828"/>
    <lineage>
        <taxon>Bacteria</taxon>
        <taxon>Pseudomonadati</taxon>
        <taxon>Bacteroidota</taxon>
        <taxon>Bacteroidia</taxon>
        <taxon>Marinilabiliales</taxon>
        <taxon>Prolixibacteraceae</taxon>
        <taxon>Aquipluma</taxon>
    </lineage>
</organism>
<evidence type="ECO:0000313" key="3">
    <source>
        <dbReference type="EMBL" id="BBE20245.1"/>
    </source>
</evidence>
<dbReference type="GO" id="GO:0016853">
    <property type="term" value="F:isomerase activity"/>
    <property type="evidence" value="ECO:0007669"/>
    <property type="project" value="UniProtKB-KW"/>
</dbReference>
<reference evidence="3" key="1">
    <citation type="journal article" date="2020" name="Int. J. Syst. Evol. Microbiol.">
        <title>Aquipluma nitroreducens gen. nov. sp. nov., a novel facultatively anaerobic bacterium isolated from a freshwater lake.</title>
        <authorList>
            <person name="Watanabe M."/>
            <person name="Kojima H."/>
            <person name="Fukui M."/>
        </authorList>
    </citation>
    <scope>NUCLEOTIDE SEQUENCE</scope>
    <source>
        <strain evidence="3">MeG22</strain>
    </source>
</reference>
<proteinExistence type="predicted"/>
<dbReference type="SUPFAM" id="SSF51658">
    <property type="entry name" value="Xylose isomerase-like"/>
    <property type="match status" value="1"/>
</dbReference>